<dbReference type="Pfam" id="PF13580">
    <property type="entry name" value="SIS_2"/>
    <property type="match status" value="1"/>
</dbReference>
<dbReference type="PANTHER" id="PTHR30390:SF8">
    <property type="entry name" value="SUGAR ISOMERASE (SIS)"/>
    <property type="match status" value="1"/>
</dbReference>
<comment type="caution">
    <text evidence="3">The sequence shown here is derived from an EMBL/GenBank/DDBJ whole genome shotgun (WGS) entry which is preliminary data.</text>
</comment>
<dbReference type="AlphaFoldDB" id="A0A1G1YIJ4"/>
<dbReference type="Gene3D" id="3.40.50.10490">
    <property type="entry name" value="Glucose-6-phosphate isomerase like protein, domain 1"/>
    <property type="match status" value="1"/>
</dbReference>
<dbReference type="InterPro" id="IPR050099">
    <property type="entry name" value="SIS_GmhA/DiaA_subfam"/>
</dbReference>
<gene>
    <name evidence="3" type="ORF">A3J59_03380</name>
</gene>
<evidence type="ECO:0000313" key="3">
    <source>
        <dbReference type="EMBL" id="OGY52168.1"/>
    </source>
</evidence>
<dbReference type="GO" id="GO:1901135">
    <property type="term" value="P:carbohydrate derivative metabolic process"/>
    <property type="evidence" value="ECO:0007669"/>
    <property type="project" value="InterPro"/>
</dbReference>
<sequence length="194" mass="21508">MTTFQDFAQSYLAELERATSVLDLAQLEKIIEAIKRAYHEKKRIFVMGNGGSAMNASHFAADLSKNTVKDFKDIEEKRFRITALTDNVGKITALANDLSFDDIFAEQLNDLVEDGDLVIVISGSGNSPNIIKAIEQAKLRGAKTIGLLGFTTGGKAKSLVDYEITVQNDHYGRIEDIHSIIQHIIISYFTKLKP</sequence>
<reference evidence="3 4" key="1">
    <citation type="journal article" date="2016" name="Nat. Commun.">
        <title>Thousands of microbial genomes shed light on interconnected biogeochemical processes in an aquifer system.</title>
        <authorList>
            <person name="Anantharaman K."/>
            <person name="Brown C.T."/>
            <person name="Hug L.A."/>
            <person name="Sharon I."/>
            <person name="Castelle C.J."/>
            <person name="Probst A.J."/>
            <person name="Thomas B.C."/>
            <person name="Singh A."/>
            <person name="Wilkins M.J."/>
            <person name="Karaoz U."/>
            <person name="Brodie E.L."/>
            <person name="Williams K.H."/>
            <person name="Hubbard S.S."/>
            <person name="Banfield J.F."/>
        </authorList>
    </citation>
    <scope>NUCLEOTIDE SEQUENCE [LARGE SCALE GENOMIC DNA]</scope>
</reference>
<evidence type="ECO:0000313" key="4">
    <source>
        <dbReference type="Proteomes" id="UP000177310"/>
    </source>
</evidence>
<dbReference type="InterPro" id="IPR035461">
    <property type="entry name" value="GmhA/DiaA"/>
</dbReference>
<evidence type="ECO:0000256" key="1">
    <source>
        <dbReference type="SAM" id="Coils"/>
    </source>
</evidence>
<dbReference type="Proteomes" id="UP000177310">
    <property type="component" value="Unassembled WGS sequence"/>
</dbReference>
<feature type="domain" description="SIS" evidence="2">
    <location>
        <begin position="30"/>
        <end position="194"/>
    </location>
</feature>
<dbReference type="STRING" id="1797542.A3J59_03380"/>
<proteinExistence type="predicted"/>
<dbReference type="EMBL" id="MHIL01000008">
    <property type="protein sequence ID" value="OGY52168.1"/>
    <property type="molecule type" value="Genomic_DNA"/>
</dbReference>
<accession>A0A1G1YIJ4</accession>
<protein>
    <recommendedName>
        <fullName evidence="2">SIS domain-containing protein</fullName>
    </recommendedName>
</protein>
<dbReference type="InterPro" id="IPR001347">
    <property type="entry name" value="SIS_dom"/>
</dbReference>
<dbReference type="InterPro" id="IPR046348">
    <property type="entry name" value="SIS_dom_sf"/>
</dbReference>
<evidence type="ECO:0000259" key="2">
    <source>
        <dbReference type="PROSITE" id="PS51464"/>
    </source>
</evidence>
<dbReference type="SUPFAM" id="SSF53697">
    <property type="entry name" value="SIS domain"/>
    <property type="match status" value="1"/>
</dbReference>
<organism evidence="3 4">
    <name type="scientific">Candidatus Buchananbacteria bacterium RIFCSPHIGHO2_02_FULL_56_16</name>
    <dbReference type="NCBI Taxonomy" id="1797542"/>
    <lineage>
        <taxon>Bacteria</taxon>
        <taxon>Candidatus Buchananiibacteriota</taxon>
    </lineage>
</organism>
<name>A0A1G1YIJ4_9BACT</name>
<dbReference type="GO" id="GO:0097367">
    <property type="term" value="F:carbohydrate derivative binding"/>
    <property type="evidence" value="ECO:0007669"/>
    <property type="project" value="InterPro"/>
</dbReference>
<dbReference type="PROSITE" id="PS51464">
    <property type="entry name" value="SIS"/>
    <property type="match status" value="1"/>
</dbReference>
<keyword evidence="1" id="KW-0175">Coiled coil</keyword>
<feature type="coiled-coil region" evidence="1">
    <location>
        <begin position="8"/>
        <end position="44"/>
    </location>
</feature>
<dbReference type="PANTHER" id="PTHR30390">
    <property type="entry name" value="SEDOHEPTULOSE 7-PHOSPHATE ISOMERASE / DNAA INITIATOR-ASSOCIATING FACTOR FOR REPLICATION INITIATION"/>
    <property type="match status" value="1"/>
</dbReference>
<dbReference type="CDD" id="cd05006">
    <property type="entry name" value="SIS_GmhA"/>
    <property type="match status" value="1"/>
</dbReference>